<dbReference type="NCBIfam" id="NF033674">
    <property type="entry name" value="stress_OB_fold"/>
    <property type="match status" value="1"/>
</dbReference>
<accession>H9CJH4</accession>
<protein>
    <submittedName>
        <fullName evidence="2">Uncharacterized protein</fullName>
    </submittedName>
</protein>
<evidence type="ECO:0000313" key="2">
    <source>
        <dbReference type="EMBL" id="AFD29069.1"/>
    </source>
</evidence>
<dbReference type="AlphaFoldDB" id="H9CJH4"/>
<dbReference type="InterPro" id="IPR036700">
    <property type="entry name" value="BOBF_sf"/>
</dbReference>
<dbReference type="PANTHER" id="PTHR36571">
    <property type="entry name" value="PROTEIN YGIW"/>
    <property type="match status" value="1"/>
</dbReference>
<dbReference type="InterPro" id="IPR005220">
    <property type="entry name" value="CarO-like"/>
</dbReference>
<reference evidence="2" key="1">
    <citation type="journal article" date="2012" name="FEBS Lett.">
        <title>Genomic analysis of ICEVchBan8: An atypical genetic element in Vibrio cholerae.</title>
        <authorList>
            <person name="Taviani E."/>
            <person name="Spagnoletti M."/>
            <person name="Ceccarelli D."/>
            <person name="Haley B.J."/>
            <person name="Hasan N.A."/>
            <person name="Chen A."/>
            <person name="Colombo M.M."/>
            <person name="Huq A."/>
            <person name="Colwell R.R."/>
        </authorList>
    </citation>
    <scope>NUCLEOTIDE SEQUENCE</scope>
    <source>
        <strain evidence="2">MZ03</strain>
    </source>
</reference>
<organism evidence="2">
    <name type="scientific">Vibrio cholerae O37</name>
    <dbReference type="NCBI Taxonomy" id="185332"/>
    <lineage>
        <taxon>Bacteria</taxon>
        <taxon>Pseudomonadati</taxon>
        <taxon>Pseudomonadota</taxon>
        <taxon>Gammaproteobacteria</taxon>
        <taxon>Vibrionales</taxon>
        <taxon>Vibrionaceae</taxon>
        <taxon>Vibrio</taxon>
    </lineage>
</organism>
<name>H9CJH4_VIBCL</name>
<dbReference type="SUPFAM" id="SSF101756">
    <property type="entry name" value="Hypothetical protein YgiW"/>
    <property type="match status" value="1"/>
</dbReference>
<dbReference type="EMBL" id="JQ345361">
    <property type="protein sequence ID" value="AFD29069.1"/>
    <property type="molecule type" value="Genomic_DNA"/>
</dbReference>
<keyword evidence="1" id="KW-0732">Signal</keyword>
<evidence type="ECO:0000256" key="1">
    <source>
        <dbReference type="ARBA" id="ARBA00022729"/>
    </source>
</evidence>
<proteinExistence type="predicted"/>
<dbReference type="Gene3D" id="2.40.50.200">
    <property type="entry name" value="Bacterial OB-fold"/>
    <property type="match status" value="1"/>
</dbReference>
<dbReference type="Pfam" id="PF04076">
    <property type="entry name" value="BOF"/>
    <property type="match status" value="1"/>
</dbReference>
<sequence length="75" mass="8373">MSDDTPVTLTGFITSSLGGDLYRFADSTGDIIVEIESDKWFGVNVTPETKVTIWGEIEKEFRSTRIDVSMIRLAN</sequence>
<dbReference type="PANTHER" id="PTHR36571:SF1">
    <property type="entry name" value="PROTEIN YGIW"/>
    <property type="match status" value="1"/>
</dbReference>